<keyword evidence="6" id="KW-0408">Iron</keyword>
<accession>A0A1U6I3A8</accession>
<dbReference type="SUPFAM" id="SSF56935">
    <property type="entry name" value="Porins"/>
    <property type="match status" value="1"/>
</dbReference>
<evidence type="ECO:0000256" key="4">
    <source>
        <dbReference type="ARBA" id="ARBA00022496"/>
    </source>
</evidence>
<evidence type="ECO:0000256" key="12">
    <source>
        <dbReference type="RuleBase" id="RU003357"/>
    </source>
</evidence>
<evidence type="ECO:0000256" key="8">
    <source>
        <dbReference type="ARBA" id="ARBA00023077"/>
    </source>
</evidence>
<keyword evidence="10 11" id="KW-0998">Cell outer membrane</keyword>
<organism evidence="16 17">
    <name type="scientific">Novosphingobium mathurense</name>
    <dbReference type="NCBI Taxonomy" id="428990"/>
    <lineage>
        <taxon>Bacteria</taxon>
        <taxon>Pseudomonadati</taxon>
        <taxon>Pseudomonadota</taxon>
        <taxon>Alphaproteobacteria</taxon>
        <taxon>Sphingomonadales</taxon>
        <taxon>Sphingomonadaceae</taxon>
        <taxon>Novosphingobium</taxon>
    </lineage>
</organism>
<dbReference type="PANTHER" id="PTHR32552:SF81">
    <property type="entry name" value="TONB-DEPENDENT OUTER MEMBRANE RECEPTOR"/>
    <property type="match status" value="1"/>
</dbReference>
<evidence type="ECO:0000256" key="11">
    <source>
        <dbReference type="PROSITE-ProRule" id="PRU01360"/>
    </source>
</evidence>
<evidence type="ECO:0000256" key="1">
    <source>
        <dbReference type="ARBA" id="ARBA00004571"/>
    </source>
</evidence>
<evidence type="ECO:0000256" key="5">
    <source>
        <dbReference type="ARBA" id="ARBA00022692"/>
    </source>
</evidence>
<feature type="domain" description="TonB-dependent receptor-like beta-barrel" evidence="14">
    <location>
        <begin position="299"/>
        <end position="767"/>
    </location>
</feature>
<comment type="subcellular location">
    <subcellularLocation>
        <location evidence="1 11">Cell outer membrane</location>
        <topology evidence="1 11">Multi-pass membrane protein</topology>
    </subcellularLocation>
</comment>
<evidence type="ECO:0000256" key="6">
    <source>
        <dbReference type="ARBA" id="ARBA00023004"/>
    </source>
</evidence>
<dbReference type="PROSITE" id="PS52016">
    <property type="entry name" value="TONB_DEPENDENT_REC_3"/>
    <property type="match status" value="1"/>
</dbReference>
<dbReference type="InterPro" id="IPR000531">
    <property type="entry name" value="Beta-barrel_TonB"/>
</dbReference>
<gene>
    <name evidence="16" type="ORF">SAMN06295987_10498</name>
</gene>
<dbReference type="GO" id="GO:0009279">
    <property type="term" value="C:cell outer membrane"/>
    <property type="evidence" value="ECO:0007669"/>
    <property type="project" value="UniProtKB-SubCell"/>
</dbReference>
<dbReference type="Gene3D" id="2.40.170.20">
    <property type="entry name" value="TonB-dependent receptor, beta-barrel domain"/>
    <property type="match status" value="1"/>
</dbReference>
<keyword evidence="9 11" id="KW-0472">Membrane</keyword>
<evidence type="ECO:0000259" key="15">
    <source>
        <dbReference type="Pfam" id="PF07715"/>
    </source>
</evidence>
<keyword evidence="17" id="KW-1185">Reference proteome</keyword>
<protein>
    <submittedName>
        <fullName evidence="16">Outer membrane receptor proteins, mostly Fe transport</fullName>
    </submittedName>
</protein>
<evidence type="ECO:0000256" key="2">
    <source>
        <dbReference type="ARBA" id="ARBA00022448"/>
    </source>
</evidence>
<dbReference type="Proteomes" id="UP000190989">
    <property type="component" value="Unassembled WGS sequence"/>
</dbReference>
<name>A0A1U6I3A8_9SPHN</name>
<dbReference type="InterPro" id="IPR036942">
    <property type="entry name" value="Beta-barrel_TonB_sf"/>
</dbReference>
<evidence type="ECO:0000259" key="14">
    <source>
        <dbReference type="Pfam" id="PF00593"/>
    </source>
</evidence>
<proteinExistence type="inferred from homology"/>
<keyword evidence="2 11" id="KW-0813">Transport</keyword>
<dbReference type="RefSeq" id="WP_054944908.1">
    <property type="nucleotide sequence ID" value="NZ_FVZE01000004.1"/>
</dbReference>
<keyword evidence="16" id="KW-0675">Receptor</keyword>
<dbReference type="Pfam" id="PF07715">
    <property type="entry name" value="Plug"/>
    <property type="match status" value="1"/>
</dbReference>
<dbReference type="PANTHER" id="PTHR32552">
    <property type="entry name" value="FERRICHROME IRON RECEPTOR-RELATED"/>
    <property type="match status" value="1"/>
</dbReference>
<keyword evidence="7" id="KW-0406">Ion transport</keyword>
<keyword evidence="8 12" id="KW-0798">TonB box</keyword>
<keyword evidence="4" id="KW-0410">Iron transport</keyword>
<dbReference type="Pfam" id="PF00593">
    <property type="entry name" value="TonB_dep_Rec_b-barrel"/>
    <property type="match status" value="1"/>
</dbReference>
<evidence type="ECO:0000313" key="16">
    <source>
        <dbReference type="EMBL" id="SLK02510.1"/>
    </source>
</evidence>
<dbReference type="GO" id="GO:0006826">
    <property type="term" value="P:iron ion transport"/>
    <property type="evidence" value="ECO:0007669"/>
    <property type="project" value="UniProtKB-KW"/>
</dbReference>
<evidence type="ECO:0000256" key="3">
    <source>
        <dbReference type="ARBA" id="ARBA00022452"/>
    </source>
</evidence>
<reference evidence="17" key="1">
    <citation type="submission" date="2017-02" db="EMBL/GenBank/DDBJ databases">
        <authorList>
            <person name="Varghese N."/>
            <person name="Submissions S."/>
        </authorList>
    </citation>
    <scope>NUCLEOTIDE SEQUENCE [LARGE SCALE GENOMIC DNA]</scope>
    <source>
        <strain evidence="17">SM117</strain>
    </source>
</reference>
<comment type="similarity">
    <text evidence="11 12">Belongs to the TonB-dependent receptor family.</text>
</comment>
<sequence length="808" mass="88147">MLRGIRKGRLAFTLLSTTSLIAPITVHAQQAGEEYSGEIIVTAQRREESLQKVPLSINVLGSESLENANVASFDDYAKILPSVSFQSFGPSQSQIFFRGVASGGDGLHIGPLPTSSMYIDDVPVTTIGGTVDFHVYDIARIEALAGPQGTLFGASSLSGVLRIITNKPDPTKTSGSIDLQANKWGKGDFGGSVEGYVNLPLSDMMALRVSAFYEKQGGYIDNKPGTRTFYLDDNDPTTSVTVTNAALVEDDFNDVETAGGRAALGIELDDSWTVTPSFMYQHQVAHGSFLWGPVRDVPGNANRPAVSGKPYLTVTSYLPGYNKDEWWQAALTVQGKLSDWDVTYVGGYFERTVDNRPDYSYYSVAYDSYTYEYDGVTYFSDATKFIGPDGQFLDPTQNAILKDKYTKFTQELRVSSPSDKPFRLTAGMFLQIQTDKVFADYDIQGLGTAVDPDWVVPFPNSDTAFRTRINRKDRDYAMFAQAEYDVVPSVTLIGGIRGFMAKNTIFGFSGLNSGSSVDPAICFPTDIPDVPCQSVDKKVDESGVIWKGGVKWQATPDIMFYGTVSRGYRPGGNNRRPGVRPFKADTLDNYEIGWKTRLGPAIFNGAVFYEKWKNLQFGLVPFGQNGVTNTYNAGDARIYGIEGDVSMRFGGLSLSAGATYVDAQLSRGFCYLDATNNPDCSLGESTPSGTRLPVMPKFKGNATARYEAPVGAGTAFFQATVSHQGGTRSFLTDSDFAAVGPTRAFTTADFSIGMRWDHYRVEGFIQNAFSSHGILSLNTVCAPQLCGEYAMAYPTKPQLFGVKVGYDY</sequence>
<keyword evidence="5 11" id="KW-0812">Transmembrane</keyword>
<dbReference type="InterPro" id="IPR039426">
    <property type="entry name" value="TonB-dep_rcpt-like"/>
</dbReference>
<evidence type="ECO:0000313" key="17">
    <source>
        <dbReference type="Proteomes" id="UP000190989"/>
    </source>
</evidence>
<keyword evidence="13" id="KW-0732">Signal</keyword>
<dbReference type="InterPro" id="IPR012910">
    <property type="entry name" value="Plug_dom"/>
</dbReference>
<evidence type="ECO:0000256" key="7">
    <source>
        <dbReference type="ARBA" id="ARBA00023065"/>
    </source>
</evidence>
<dbReference type="AlphaFoldDB" id="A0A1U6I3A8"/>
<keyword evidence="3 11" id="KW-1134">Transmembrane beta strand</keyword>
<evidence type="ECO:0000256" key="10">
    <source>
        <dbReference type="ARBA" id="ARBA00023237"/>
    </source>
</evidence>
<feature type="signal peptide" evidence="13">
    <location>
        <begin position="1"/>
        <end position="28"/>
    </location>
</feature>
<evidence type="ECO:0000256" key="9">
    <source>
        <dbReference type="ARBA" id="ARBA00023136"/>
    </source>
</evidence>
<dbReference type="STRING" id="428990.SAMN06295987_10498"/>
<evidence type="ECO:0000256" key="13">
    <source>
        <dbReference type="SAM" id="SignalP"/>
    </source>
</evidence>
<feature type="domain" description="TonB-dependent receptor plug" evidence="15">
    <location>
        <begin position="50"/>
        <end position="160"/>
    </location>
</feature>
<feature type="chain" id="PRO_5010568949" evidence="13">
    <location>
        <begin position="29"/>
        <end position="808"/>
    </location>
</feature>
<dbReference type="EMBL" id="FVZE01000004">
    <property type="protein sequence ID" value="SLK02510.1"/>
    <property type="molecule type" value="Genomic_DNA"/>
</dbReference>